<keyword evidence="2" id="KW-1185">Reference proteome</keyword>
<proteinExistence type="predicted"/>
<comment type="caution">
    <text evidence="1">The sequence shown here is derived from an EMBL/GenBank/DDBJ whole genome shotgun (WGS) entry which is preliminary data.</text>
</comment>
<dbReference type="Proteomes" id="UP001208570">
    <property type="component" value="Unassembled WGS sequence"/>
</dbReference>
<gene>
    <name evidence="1" type="ORF">LSH36_200g00016</name>
</gene>
<organism evidence="1 2">
    <name type="scientific">Paralvinella palmiformis</name>
    <dbReference type="NCBI Taxonomy" id="53620"/>
    <lineage>
        <taxon>Eukaryota</taxon>
        <taxon>Metazoa</taxon>
        <taxon>Spiralia</taxon>
        <taxon>Lophotrochozoa</taxon>
        <taxon>Annelida</taxon>
        <taxon>Polychaeta</taxon>
        <taxon>Sedentaria</taxon>
        <taxon>Canalipalpata</taxon>
        <taxon>Terebellida</taxon>
        <taxon>Terebelliformia</taxon>
        <taxon>Alvinellidae</taxon>
        <taxon>Paralvinella</taxon>
    </lineage>
</organism>
<evidence type="ECO:0000313" key="1">
    <source>
        <dbReference type="EMBL" id="KAK2157017.1"/>
    </source>
</evidence>
<protein>
    <submittedName>
        <fullName evidence="1">Uncharacterized protein</fullName>
    </submittedName>
</protein>
<sequence>MALRRTLLVGSHLVELGSVVYSRHKLHLRNRTEGRQRRSNLNRSHS</sequence>
<dbReference type="EMBL" id="JAODUP010000200">
    <property type="protein sequence ID" value="KAK2157017.1"/>
    <property type="molecule type" value="Genomic_DNA"/>
</dbReference>
<dbReference type="AlphaFoldDB" id="A0AAD9JPX5"/>
<evidence type="ECO:0000313" key="2">
    <source>
        <dbReference type="Proteomes" id="UP001208570"/>
    </source>
</evidence>
<name>A0AAD9JPX5_9ANNE</name>
<accession>A0AAD9JPX5</accession>
<reference evidence="1" key="1">
    <citation type="journal article" date="2023" name="Mol. Biol. Evol.">
        <title>Third-Generation Sequencing Reveals the Adaptive Role of the Epigenome in Three Deep-Sea Polychaetes.</title>
        <authorList>
            <person name="Perez M."/>
            <person name="Aroh O."/>
            <person name="Sun Y."/>
            <person name="Lan Y."/>
            <person name="Juniper S.K."/>
            <person name="Young C.R."/>
            <person name="Angers B."/>
            <person name="Qian P.Y."/>
        </authorList>
    </citation>
    <scope>NUCLEOTIDE SEQUENCE</scope>
    <source>
        <strain evidence="1">P08H-3</strain>
    </source>
</reference>